<protein>
    <submittedName>
        <fullName evidence="5">Complement C1q-like protein 4</fullName>
    </submittedName>
</protein>
<feature type="signal peptide" evidence="3">
    <location>
        <begin position="1"/>
        <end position="16"/>
    </location>
</feature>
<dbReference type="EMBL" id="NEDP02076682">
    <property type="protein sequence ID" value="OWF36044.1"/>
    <property type="molecule type" value="Genomic_DNA"/>
</dbReference>
<dbReference type="PANTHER" id="PTHR15427">
    <property type="entry name" value="EMILIN ELASTIN MICROFIBRIL INTERFACE-LOCATED PROTEIN ELASTIN MICROFIBRIL INTERFACER"/>
    <property type="match status" value="1"/>
</dbReference>
<dbReference type="Pfam" id="PF00386">
    <property type="entry name" value="C1q"/>
    <property type="match status" value="1"/>
</dbReference>
<accession>A0A210PHS2</accession>
<evidence type="ECO:0000313" key="5">
    <source>
        <dbReference type="EMBL" id="OWF36044.1"/>
    </source>
</evidence>
<dbReference type="InterPro" id="IPR050392">
    <property type="entry name" value="Collagen/C1q_domain"/>
</dbReference>
<comment type="subcellular location">
    <subcellularLocation>
        <location evidence="1">Secreted</location>
    </subcellularLocation>
</comment>
<dbReference type="GO" id="GO:0005576">
    <property type="term" value="C:extracellular region"/>
    <property type="evidence" value="ECO:0007669"/>
    <property type="project" value="UniProtKB-SubCell"/>
</dbReference>
<dbReference type="InterPro" id="IPR001073">
    <property type="entry name" value="C1q_dom"/>
</dbReference>
<evidence type="ECO:0000256" key="1">
    <source>
        <dbReference type="ARBA" id="ARBA00004613"/>
    </source>
</evidence>
<dbReference type="InterPro" id="IPR008983">
    <property type="entry name" value="Tumour_necrosis_fac-like_dom"/>
</dbReference>
<feature type="chain" id="PRO_5012984705" evidence="3">
    <location>
        <begin position="17"/>
        <end position="206"/>
    </location>
</feature>
<gene>
    <name evidence="5" type="ORF">KP79_PYT09208</name>
</gene>
<evidence type="ECO:0000256" key="3">
    <source>
        <dbReference type="SAM" id="SignalP"/>
    </source>
</evidence>
<keyword evidence="2" id="KW-0964">Secreted</keyword>
<dbReference type="SUPFAM" id="SSF49842">
    <property type="entry name" value="TNF-like"/>
    <property type="match status" value="1"/>
</dbReference>
<sequence>MLVLFGILTILSSVSCSSSDLHQRIGNLKNEWHKAEDVVEQQAREIQSLTAHLRAKEMSVRQLKNTLTKRQDLNQKIGFTAKLTQIVSHLNNHQTIVFDHVLTNIGQAYDPATGIFTCPYSGLYEFAATVVSNGDNKNLDAEIVQGGKRVARLHSTIYGYDQGTQVVIVRCVEGDHVWVRHFGSADTPVLPAGYSIFAGHLIHIDT</sequence>
<comment type="caution">
    <text evidence="5">The sequence shown here is derived from an EMBL/GenBank/DDBJ whole genome shotgun (WGS) entry which is preliminary data.</text>
</comment>
<dbReference type="Proteomes" id="UP000242188">
    <property type="component" value="Unassembled WGS sequence"/>
</dbReference>
<feature type="domain" description="C1q" evidence="4">
    <location>
        <begin position="72"/>
        <end position="206"/>
    </location>
</feature>
<dbReference type="PANTHER" id="PTHR15427:SF50">
    <property type="entry name" value="COMPLEMENT C1Q TUMOR NECROSIS FACTOR-RELATED PROTEIN 2-LIKE"/>
    <property type="match status" value="1"/>
</dbReference>
<dbReference type="OrthoDB" id="6133383at2759"/>
<organism evidence="5 6">
    <name type="scientific">Mizuhopecten yessoensis</name>
    <name type="common">Japanese scallop</name>
    <name type="synonym">Patinopecten yessoensis</name>
    <dbReference type="NCBI Taxonomy" id="6573"/>
    <lineage>
        <taxon>Eukaryota</taxon>
        <taxon>Metazoa</taxon>
        <taxon>Spiralia</taxon>
        <taxon>Lophotrochozoa</taxon>
        <taxon>Mollusca</taxon>
        <taxon>Bivalvia</taxon>
        <taxon>Autobranchia</taxon>
        <taxon>Pteriomorphia</taxon>
        <taxon>Pectinida</taxon>
        <taxon>Pectinoidea</taxon>
        <taxon>Pectinidae</taxon>
        <taxon>Mizuhopecten</taxon>
    </lineage>
</organism>
<proteinExistence type="predicted"/>
<dbReference type="PROSITE" id="PS50871">
    <property type="entry name" value="C1Q"/>
    <property type="match status" value="1"/>
</dbReference>
<evidence type="ECO:0000256" key="2">
    <source>
        <dbReference type="ARBA" id="ARBA00022525"/>
    </source>
</evidence>
<keyword evidence="6" id="KW-1185">Reference proteome</keyword>
<dbReference type="AlphaFoldDB" id="A0A210PHS2"/>
<evidence type="ECO:0000313" key="6">
    <source>
        <dbReference type="Proteomes" id="UP000242188"/>
    </source>
</evidence>
<evidence type="ECO:0000259" key="4">
    <source>
        <dbReference type="PROSITE" id="PS50871"/>
    </source>
</evidence>
<dbReference type="PRINTS" id="PR00007">
    <property type="entry name" value="COMPLEMNTC1Q"/>
</dbReference>
<name>A0A210PHS2_MIZYE</name>
<dbReference type="SMART" id="SM00110">
    <property type="entry name" value="C1Q"/>
    <property type="match status" value="1"/>
</dbReference>
<dbReference type="Gene3D" id="2.60.120.40">
    <property type="match status" value="1"/>
</dbReference>
<reference evidence="5 6" key="1">
    <citation type="journal article" date="2017" name="Nat. Ecol. Evol.">
        <title>Scallop genome provides insights into evolution of bilaterian karyotype and development.</title>
        <authorList>
            <person name="Wang S."/>
            <person name="Zhang J."/>
            <person name="Jiao W."/>
            <person name="Li J."/>
            <person name="Xun X."/>
            <person name="Sun Y."/>
            <person name="Guo X."/>
            <person name="Huan P."/>
            <person name="Dong B."/>
            <person name="Zhang L."/>
            <person name="Hu X."/>
            <person name="Sun X."/>
            <person name="Wang J."/>
            <person name="Zhao C."/>
            <person name="Wang Y."/>
            <person name="Wang D."/>
            <person name="Huang X."/>
            <person name="Wang R."/>
            <person name="Lv J."/>
            <person name="Li Y."/>
            <person name="Zhang Z."/>
            <person name="Liu B."/>
            <person name="Lu W."/>
            <person name="Hui Y."/>
            <person name="Liang J."/>
            <person name="Zhou Z."/>
            <person name="Hou R."/>
            <person name="Li X."/>
            <person name="Liu Y."/>
            <person name="Li H."/>
            <person name="Ning X."/>
            <person name="Lin Y."/>
            <person name="Zhao L."/>
            <person name="Xing Q."/>
            <person name="Dou J."/>
            <person name="Li Y."/>
            <person name="Mao J."/>
            <person name="Guo H."/>
            <person name="Dou H."/>
            <person name="Li T."/>
            <person name="Mu C."/>
            <person name="Jiang W."/>
            <person name="Fu Q."/>
            <person name="Fu X."/>
            <person name="Miao Y."/>
            <person name="Liu J."/>
            <person name="Yu Q."/>
            <person name="Li R."/>
            <person name="Liao H."/>
            <person name="Li X."/>
            <person name="Kong Y."/>
            <person name="Jiang Z."/>
            <person name="Chourrout D."/>
            <person name="Li R."/>
            <person name="Bao Z."/>
        </authorList>
    </citation>
    <scope>NUCLEOTIDE SEQUENCE [LARGE SCALE GENOMIC DNA]</scope>
    <source>
        <strain evidence="5 6">PY_sf001</strain>
    </source>
</reference>
<keyword evidence="3" id="KW-0732">Signal</keyword>